<dbReference type="Pfam" id="PF20987">
    <property type="entry name" value="I-TevI_DNA-bd"/>
    <property type="match status" value="1"/>
</dbReference>
<dbReference type="EMBL" id="KT625163">
    <property type="protein sequence ID" value="ALO21472.1"/>
    <property type="molecule type" value="Genomic_DNA"/>
</dbReference>
<organism evidence="4">
    <name type="scientific">Lobochlamys culleus</name>
    <dbReference type="NCBI Taxonomy" id="51693"/>
    <lineage>
        <taxon>Eukaryota</taxon>
        <taxon>Viridiplantae</taxon>
        <taxon>Chlorophyta</taxon>
        <taxon>core chlorophytes</taxon>
        <taxon>Chlorophyceae</taxon>
        <taxon>CS clade</taxon>
        <taxon>Chlamydomonadales</taxon>
        <taxon>Chlamydomonadaceae</taxon>
        <taxon>Lobochlamys</taxon>
    </lineage>
</organism>
<dbReference type="GO" id="GO:0004519">
    <property type="term" value="F:endonuclease activity"/>
    <property type="evidence" value="ECO:0007669"/>
    <property type="project" value="UniProtKB-KW"/>
</dbReference>
<dbReference type="Gene3D" id="3.40.1440.10">
    <property type="entry name" value="GIY-YIG endonuclease"/>
    <property type="match status" value="1"/>
</dbReference>
<dbReference type="InterPro" id="IPR048681">
    <property type="entry name" value="I-TevI_DNA-bd"/>
</dbReference>
<accession>A0A0S2IDA0</accession>
<evidence type="ECO:0000313" key="4">
    <source>
        <dbReference type="EMBL" id="ALO21472.1"/>
    </source>
</evidence>
<name>A0A0S2IDA0_9CHLO</name>
<evidence type="ECO:0000256" key="2">
    <source>
        <dbReference type="SAM" id="MobiDB-lite"/>
    </source>
</evidence>
<dbReference type="Pfam" id="PF07460">
    <property type="entry name" value="NUMOD3"/>
    <property type="match status" value="1"/>
</dbReference>
<geneLocation type="chloroplast" evidence="4"/>
<dbReference type="InterPro" id="IPR035901">
    <property type="entry name" value="GIY-YIG_endonuc_sf"/>
</dbReference>
<protein>
    <submittedName>
        <fullName evidence="4">Putative GIY-YIG homing endonuclease</fullName>
    </submittedName>
</protein>
<keyword evidence="4" id="KW-0934">Plastid</keyword>
<sequence length="322" mass="37158">MQNLLPEKGRFETRLNGGRSSVSSLLFDNVDHNGCNILYCDNSNPSTSKSGLPQGIPEKTDSLTYNKMAPTNNPVPERISPKQLPGVYMILCVENNKRYYGESTNVSSRLSQHKSRLRRNIHEISELQRDWNLYGEDFFEFSVLFISRDCDKAQREALELEYITRHSDLCYNKFFKHSRKKENNPFWGRKHNEETRKQIGKSQAENRKNSIPEGLAIILKGEIYPSIAEASRQTNHSRDTIRRWLNDPNNMTCLPFGIQLDTSKPSESDVLQKEQLNTGFPKRVSLDGTIYSSIAEAARRLNCSRANIQRRLRTDKENCFFV</sequence>
<dbReference type="PROSITE" id="PS50164">
    <property type="entry name" value="GIY_YIG"/>
    <property type="match status" value="1"/>
</dbReference>
<comment type="similarity">
    <text evidence="1">To endonucleases of group I introns of fungi and phage.</text>
</comment>
<keyword evidence="4" id="KW-0540">Nuclease</keyword>
<dbReference type="InterPro" id="IPR003611">
    <property type="entry name" value="NUMOD3"/>
</dbReference>
<evidence type="ECO:0000259" key="3">
    <source>
        <dbReference type="PROSITE" id="PS50164"/>
    </source>
</evidence>
<proteinExistence type="predicted"/>
<reference evidence="4" key="1">
    <citation type="journal article" date="2015" name="BMC Evol. Biol.">
        <title>Chloroplast phylogenomic analysis of chlorophyte green algae identifies a novel lineage sister to the Sphaeropleales (Chlorophyceae).</title>
        <authorList>
            <person name="Lemieux C."/>
            <person name="Vincent A.T."/>
            <person name="Labarre A."/>
            <person name="Otis C."/>
            <person name="Turmel M."/>
        </authorList>
    </citation>
    <scope>NUCLEOTIDE SEQUENCE</scope>
</reference>
<dbReference type="Pfam" id="PF01541">
    <property type="entry name" value="GIY-YIG"/>
    <property type="match status" value="1"/>
</dbReference>
<dbReference type="SUPFAM" id="SSF64496">
    <property type="entry name" value="DNA-binding domain of intron-encoded endonucleases"/>
    <property type="match status" value="1"/>
</dbReference>
<feature type="region of interest" description="Disordered" evidence="2">
    <location>
        <begin position="185"/>
        <end position="207"/>
    </location>
</feature>
<dbReference type="SUPFAM" id="SSF82771">
    <property type="entry name" value="GIY-YIG endonuclease"/>
    <property type="match status" value="1"/>
</dbReference>
<dbReference type="InterPro" id="IPR000305">
    <property type="entry name" value="GIY-YIG_endonuc"/>
</dbReference>
<dbReference type="AlphaFoldDB" id="A0A0S2IDA0"/>
<dbReference type="GO" id="GO:0003677">
    <property type="term" value="F:DNA binding"/>
    <property type="evidence" value="ECO:0007669"/>
    <property type="project" value="InterPro"/>
</dbReference>
<keyword evidence="4" id="KW-0150">Chloroplast</keyword>
<keyword evidence="4" id="KW-0255">Endonuclease</keyword>
<dbReference type="CDD" id="cd10437">
    <property type="entry name" value="GIY-YIG_HE_I-TevI_like"/>
    <property type="match status" value="1"/>
</dbReference>
<feature type="domain" description="GIY-YIG" evidence="3">
    <location>
        <begin position="83"/>
        <end position="173"/>
    </location>
</feature>
<evidence type="ECO:0000256" key="1">
    <source>
        <dbReference type="ARBA" id="ARBA00010045"/>
    </source>
</evidence>
<dbReference type="SMART" id="SM00465">
    <property type="entry name" value="GIYc"/>
    <property type="match status" value="1"/>
</dbReference>
<keyword evidence="4" id="KW-0378">Hydrolase</keyword>
<gene>
    <name evidence="4" type="primary">orf322</name>
</gene>